<gene>
    <name evidence="2" type="ORF">A3C61_03220</name>
</gene>
<reference evidence="2 3" key="1">
    <citation type="journal article" date="2016" name="Nat. Commun.">
        <title>Thousands of microbial genomes shed light on interconnected biogeochemical processes in an aquifer system.</title>
        <authorList>
            <person name="Anantharaman K."/>
            <person name="Brown C.T."/>
            <person name="Hug L.A."/>
            <person name="Sharon I."/>
            <person name="Castelle C.J."/>
            <person name="Probst A.J."/>
            <person name="Thomas B.C."/>
            <person name="Singh A."/>
            <person name="Wilkins M.J."/>
            <person name="Karaoz U."/>
            <person name="Brodie E.L."/>
            <person name="Williams K.H."/>
            <person name="Hubbard S.S."/>
            <person name="Banfield J.F."/>
        </authorList>
    </citation>
    <scope>NUCLEOTIDE SEQUENCE [LARGE SCALE GENOMIC DNA]</scope>
</reference>
<proteinExistence type="predicted"/>
<organism evidence="2 3">
    <name type="scientific">Candidatus Yanofskybacteria bacterium RIFCSPHIGHO2_02_FULL_39_10</name>
    <dbReference type="NCBI Taxonomy" id="1802674"/>
    <lineage>
        <taxon>Bacteria</taxon>
        <taxon>Candidatus Yanofskyibacteriota</taxon>
    </lineage>
</organism>
<evidence type="ECO:0000313" key="3">
    <source>
        <dbReference type="Proteomes" id="UP000178908"/>
    </source>
</evidence>
<dbReference type="EMBL" id="MGJO01000007">
    <property type="protein sequence ID" value="OGN09970.1"/>
    <property type="molecule type" value="Genomic_DNA"/>
</dbReference>
<dbReference type="Proteomes" id="UP000178908">
    <property type="component" value="Unassembled WGS sequence"/>
</dbReference>
<evidence type="ECO:0000313" key="2">
    <source>
        <dbReference type="EMBL" id="OGN09970.1"/>
    </source>
</evidence>
<protein>
    <recommendedName>
        <fullName evidence="4">Septum formation initiator</fullName>
    </recommendedName>
</protein>
<name>A0A1F8FBM8_9BACT</name>
<dbReference type="Pfam" id="PF04977">
    <property type="entry name" value="DivIC"/>
    <property type="match status" value="1"/>
</dbReference>
<evidence type="ECO:0008006" key="4">
    <source>
        <dbReference type="Google" id="ProtNLM"/>
    </source>
</evidence>
<evidence type="ECO:0000256" key="1">
    <source>
        <dbReference type="SAM" id="Coils"/>
    </source>
</evidence>
<comment type="caution">
    <text evidence="2">The sequence shown here is derived from an EMBL/GenBank/DDBJ whole genome shotgun (WGS) entry which is preliminary data.</text>
</comment>
<sequence length="114" mass="13223">MVALVLIIGWLSLSLVKIKLQNDIVNKEVVDLESKIENLEDSNSSLDKLIAYLKHPFFLDKEVRLKLNYKSPDEEVAFIYPDTSAKISSGSLNFDEQLARLPNYVKWFWYLMGR</sequence>
<dbReference type="InterPro" id="IPR007060">
    <property type="entry name" value="FtsL/DivIC"/>
</dbReference>
<keyword evidence="1" id="KW-0175">Coiled coil</keyword>
<dbReference type="AlphaFoldDB" id="A0A1F8FBM8"/>
<accession>A0A1F8FBM8</accession>
<feature type="coiled-coil region" evidence="1">
    <location>
        <begin position="22"/>
        <end position="49"/>
    </location>
</feature>